<protein>
    <submittedName>
        <fullName evidence="4">Alpha/beta hydrolase family protein</fullName>
    </submittedName>
</protein>
<dbReference type="InterPro" id="IPR029058">
    <property type="entry name" value="AB_hydrolase_fold"/>
</dbReference>
<evidence type="ECO:0000313" key="5">
    <source>
        <dbReference type="Proteomes" id="UP000249341"/>
    </source>
</evidence>
<dbReference type="RefSeq" id="WP_111648330.1">
    <property type="nucleotide sequence ID" value="NZ_JACHWI010000004.1"/>
</dbReference>
<proteinExistence type="predicted"/>
<reference evidence="4 5" key="1">
    <citation type="submission" date="2018-06" db="EMBL/GenBank/DDBJ databases">
        <title>Genomic Encyclopedia of Type Strains, Phase III (KMG-III): the genomes of soil and plant-associated and newly described type strains.</title>
        <authorList>
            <person name="Whitman W."/>
        </authorList>
    </citation>
    <scope>NUCLEOTIDE SEQUENCE [LARGE SCALE GENOMIC DNA]</scope>
    <source>
        <strain evidence="4 5">CGMCC 4.7090</strain>
    </source>
</reference>
<dbReference type="AlphaFoldDB" id="A0A327ZN96"/>
<organism evidence="4 5">
    <name type="scientific">Actinoplanes lutulentus</name>
    <dbReference type="NCBI Taxonomy" id="1287878"/>
    <lineage>
        <taxon>Bacteria</taxon>
        <taxon>Bacillati</taxon>
        <taxon>Actinomycetota</taxon>
        <taxon>Actinomycetes</taxon>
        <taxon>Micromonosporales</taxon>
        <taxon>Micromonosporaceae</taxon>
        <taxon>Actinoplanes</taxon>
    </lineage>
</organism>
<keyword evidence="4" id="KW-0378">Hydrolase</keyword>
<feature type="domain" description="DUF1023" evidence="3">
    <location>
        <begin position="35"/>
        <end position="204"/>
    </location>
</feature>
<evidence type="ECO:0000256" key="2">
    <source>
        <dbReference type="SAM" id="SignalP"/>
    </source>
</evidence>
<evidence type="ECO:0000259" key="3">
    <source>
        <dbReference type="Pfam" id="PF06259"/>
    </source>
</evidence>
<dbReference type="EMBL" id="QLMJ01000003">
    <property type="protein sequence ID" value="RAK40281.1"/>
    <property type="molecule type" value="Genomic_DNA"/>
</dbReference>
<sequence length="278" mass="28794">MTRLWMVSLLLLAAPAMWLFGPTHATPEVDGADRKIEVVGDLTTARRVAILIPGVATKVSNFDRGLGGVVRRAPAWQARRLRDEITALQPGAPVAVIAWLGYDTPDGVRVTALREDRAAAGALALEQYVADLIKARPQLEITVIGHSYGSIVAGQAAAKLPTQVTDIVAIGSPGMGVSKAADLGSDARVWAGSAPDDWTRRLPGIRIFGVGHGRLPIDAAFGALPLPAADVAGHDGYFVPGTSSLTAMAEIALGQPATSRSGSDSPRSATSVAASAGR</sequence>
<dbReference type="Pfam" id="PF06259">
    <property type="entry name" value="Abhydrolase_8"/>
    <property type="match status" value="1"/>
</dbReference>
<dbReference type="InterPro" id="IPR010427">
    <property type="entry name" value="DUF1023"/>
</dbReference>
<keyword evidence="5" id="KW-1185">Reference proteome</keyword>
<dbReference type="SUPFAM" id="SSF53474">
    <property type="entry name" value="alpha/beta-Hydrolases"/>
    <property type="match status" value="1"/>
</dbReference>
<dbReference type="Gene3D" id="3.40.50.1820">
    <property type="entry name" value="alpha/beta hydrolase"/>
    <property type="match status" value="1"/>
</dbReference>
<dbReference type="OrthoDB" id="5170249at2"/>
<feature type="compositionally biased region" description="Polar residues" evidence="1">
    <location>
        <begin position="256"/>
        <end position="278"/>
    </location>
</feature>
<dbReference type="GO" id="GO:0016787">
    <property type="term" value="F:hydrolase activity"/>
    <property type="evidence" value="ECO:0007669"/>
    <property type="project" value="UniProtKB-KW"/>
</dbReference>
<feature type="region of interest" description="Disordered" evidence="1">
    <location>
        <begin position="255"/>
        <end position="278"/>
    </location>
</feature>
<feature type="signal peptide" evidence="2">
    <location>
        <begin position="1"/>
        <end position="25"/>
    </location>
</feature>
<name>A0A327ZN96_9ACTN</name>
<gene>
    <name evidence="4" type="ORF">B0I29_103313</name>
</gene>
<evidence type="ECO:0000256" key="1">
    <source>
        <dbReference type="SAM" id="MobiDB-lite"/>
    </source>
</evidence>
<keyword evidence="2" id="KW-0732">Signal</keyword>
<evidence type="ECO:0000313" key="4">
    <source>
        <dbReference type="EMBL" id="RAK40281.1"/>
    </source>
</evidence>
<comment type="caution">
    <text evidence="4">The sequence shown here is derived from an EMBL/GenBank/DDBJ whole genome shotgun (WGS) entry which is preliminary data.</text>
</comment>
<dbReference type="Proteomes" id="UP000249341">
    <property type="component" value="Unassembled WGS sequence"/>
</dbReference>
<accession>A0A327ZN96</accession>
<feature type="chain" id="PRO_5016348494" evidence="2">
    <location>
        <begin position="26"/>
        <end position="278"/>
    </location>
</feature>